<dbReference type="Proteomes" id="UP000077317">
    <property type="component" value="Chromosome"/>
</dbReference>
<evidence type="ECO:0000313" key="9">
    <source>
        <dbReference type="EMBL" id="AND79024.1"/>
    </source>
</evidence>
<proteinExistence type="inferred from homology"/>
<gene>
    <name evidence="9" type="ORF">A0O21_02795</name>
</gene>
<dbReference type="Pfam" id="PF07005">
    <property type="entry name" value="SBD_N"/>
    <property type="match status" value="1"/>
</dbReference>
<dbReference type="EMBL" id="CP014699">
    <property type="protein sequence ID" value="AND79024.1"/>
    <property type="molecule type" value="Genomic_DNA"/>
</dbReference>
<dbReference type="KEGG" id="spat:A0O21_02795"/>
<protein>
    <recommendedName>
        <fullName evidence="11">Hrp-dependent type III effector protein</fullName>
    </recommendedName>
</protein>
<evidence type="ECO:0008006" key="11">
    <source>
        <dbReference type="Google" id="ProtNLM"/>
    </source>
</evidence>
<dbReference type="Gene3D" id="3.40.980.20">
    <property type="entry name" value="Four-carbon acid sugar kinase, nucleotide binding domain"/>
    <property type="match status" value="1"/>
</dbReference>
<dbReference type="STRING" id="1811193.A0O21_02795"/>
<keyword evidence="2" id="KW-0808">Transferase</keyword>
<evidence type="ECO:0000313" key="10">
    <source>
        <dbReference type="Proteomes" id="UP000077317"/>
    </source>
</evidence>
<evidence type="ECO:0000256" key="2">
    <source>
        <dbReference type="ARBA" id="ARBA00022679"/>
    </source>
</evidence>
<dbReference type="Gene3D" id="3.40.50.10840">
    <property type="entry name" value="Putative sugar-binding, N-terminal domain"/>
    <property type="match status" value="1"/>
</dbReference>
<organism evidence="9 10">
    <name type="scientific">Streptococcus pantholopis</name>
    <dbReference type="NCBI Taxonomy" id="1811193"/>
    <lineage>
        <taxon>Bacteria</taxon>
        <taxon>Bacillati</taxon>
        <taxon>Bacillota</taxon>
        <taxon>Bacilli</taxon>
        <taxon>Lactobacillales</taxon>
        <taxon>Streptococcaceae</taxon>
        <taxon>Streptococcus</taxon>
    </lineage>
</organism>
<evidence type="ECO:0000256" key="4">
    <source>
        <dbReference type="ARBA" id="ARBA00022777"/>
    </source>
</evidence>
<dbReference type="InterPro" id="IPR037051">
    <property type="entry name" value="4-carb_acid_sugar_kinase_N_sf"/>
</dbReference>
<feature type="domain" description="Four-carbon acid sugar kinase N-terminal" evidence="7">
    <location>
        <begin position="4"/>
        <end position="218"/>
    </location>
</feature>
<keyword evidence="10" id="KW-1185">Reference proteome</keyword>
<dbReference type="OrthoDB" id="9778478at2"/>
<reference evidence="9 10" key="1">
    <citation type="journal article" date="2016" name="Int. J. Syst. Evol. Microbiol.">
        <title>Streptococcuspantholopis sp. nov., isolated from faeces of the Tibetan antelope (Pantholops hodgsonii).</title>
        <authorList>
            <person name="Bai X."/>
            <person name="Xiong Y."/>
            <person name="Lu S."/>
            <person name="Jin D."/>
            <person name="Lai X."/>
            <person name="Yang J."/>
            <person name="Niu L."/>
            <person name="Hu S."/>
            <person name="Meng X."/>
            <person name="Pu J."/>
            <person name="Ye C."/>
            <person name="Xu J."/>
        </authorList>
    </citation>
    <scope>NUCLEOTIDE SEQUENCE [LARGE SCALE GENOMIC DNA]</scope>
    <source>
        <strain evidence="9 10">TA 26</strain>
    </source>
</reference>
<evidence type="ECO:0000256" key="5">
    <source>
        <dbReference type="ARBA" id="ARBA00022840"/>
    </source>
</evidence>
<dbReference type="InterPro" id="IPR010737">
    <property type="entry name" value="4-carb_acid_sugar_kinase_N"/>
</dbReference>
<feature type="domain" description="Four-carbon acid sugar kinase nucleotide binding" evidence="8">
    <location>
        <begin position="238"/>
        <end position="405"/>
    </location>
</feature>
<dbReference type="AlphaFoldDB" id="A0A172Q6D2"/>
<dbReference type="GO" id="GO:0016301">
    <property type="term" value="F:kinase activity"/>
    <property type="evidence" value="ECO:0007669"/>
    <property type="project" value="UniProtKB-KW"/>
</dbReference>
<evidence type="ECO:0000256" key="3">
    <source>
        <dbReference type="ARBA" id="ARBA00022741"/>
    </source>
</evidence>
<dbReference type="Pfam" id="PF17042">
    <property type="entry name" value="NBD_C"/>
    <property type="match status" value="1"/>
</dbReference>
<keyword evidence="3" id="KW-0547">Nucleotide-binding</keyword>
<name>A0A172Q6D2_9STRE</name>
<comment type="similarity">
    <text evidence="1">Belongs to the four-carbon acid sugar kinase family.</text>
</comment>
<reference evidence="10" key="2">
    <citation type="submission" date="2016-03" db="EMBL/GenBank/DDBJ databases">
        <title>Streptococcus antelopensis sp. nov., isolated from the feces of the Tibetan antelope (Pantholops hodgsonii) in Hoh Xil National Nature Reserve, Qinghai, China.</title>
        <authorList>
            <person name="Bai X."/>
        </authorList>
    </citation>
    <scope>NUCLEOTIDE SEQUENCE [LARGE SCALE GENOMIC DNA]</scope>
    <source>
        <strain evidence="10">TA 26</strain>
    </source>
</reference>
<dbReference type="RefSeq" id="WP_067060898.1">
    <property type="nucleotide sequence ID" value="NZ_CP014699.1"/>
</dbReference>
<dbReference type="GO" id="GO:0005524">
    <property type="term" value="F:ATP binding"/>
    <property type="evidence" value="ECO:0007669"/>
    <property type="project" value="UniProtKB-KW"/>
</dbReference>
<evidence type="ECO:0000259" key="7">
    <source>
        <dbReference type="Pfam" id="PF07005"/>
    </source>
</evidence>
<dbReference type="SUPFAM" id="SSF142764">
    <property type="entry name" value="YgbK-like"/>
    <property type="match status" value="1"/>
</dbReference>
<evidence type="ECO:0000256" key="6">
    <source>
        <dbReference type="ARBA" id="ARBA00023277"/>
    </source>
</evidence>
<dbReference type="InterPro" id="IPR031475">
    <property type="entry name" value="NBD_C"/>
</dbReference>
<evidence type="ECO:0000256" key="1">
    <source>
        <dbReference type="ARBA" id="ARBA00005715"/>
    </source>
</evidence>
<keyword evidence="4" id="KW-0418">Kinase</keyword>
<sequence>MLKLLIIADDFTGALDTGVQFSDQGIETLVTTDKDIDFHSLAPDLEVLVIDSESRYLSFEASYTLISSIIQKAKNHGVAYIYKKVDSALRGNISSELKALADQFPNEKIAFVPAFPAINRTVKNGELLIDGRPVAESVFASDPYEPVTESNIAKRLQEEASLGSALCSKESSSFGAAAEQILLFDSEIDDDLRAISQHLAQQRLLKLSVGCAGFAKYLPALLFPQQRKQRYTIDFPLLVISGSVNPITRRQIDYAEKQQAARFSLQAAQLTAEDFWDSRQGQDLLGRYLVTIKEHDLAVFETLNAAALPDFSDKDEKEKTQPAFRFQIGRSLGKIAKYFLEKKLERTLFFIGGDTLFQSMQVLGLDEIQPLSELYPGVVLSRIVWQGQKIQLITKSGGFGQPDLLEKLNQSIIDKEEM</sequence>
<accession>A0A172Q6D2</accession>
<dbReference type="InterPro" id="IPR042213">
    <property type="entry name" value="NBD_C_sf"/>
</dbReference>
<keyword evidence="6" id="KW-0119">Carbohydrate metabolism</keyword>
<keyword evidence="5" id="KW-0067">ATP-binding</keyword>
<evidence type="ECO:0000259" key="8">
    <source>
        <dbReference type="Pfam" id="PF17042"/>
    </source>
</evidence>